<keyword evidence="4" id="KW-0969">Cilium</keyword>
<dbReference type="SUPFAM" id="SSF140566">
    <property type="entry name" value="FlgN-like"/>
    <property type="match status" value="1"/>
</dbReference>
<protein>
    <submittedName>
        <fullName evidence="4">Flagellar protein FlgN</fullName>
    </submittedName>
</protein>
<dbReference type="EMBL" id="MKFT01000001">
    <property type="protein sequence ID" value="OHY96075.1"/>
    <property type="molecule type" value="Genomic_DNA"/>
</dbReference>
<keyword evidence="3" id="KW-1005">Bacterial flagellum biogenesis</keyword>
<accession>A0A2K7SZT5</accession>
<dbReference type="InterPro" id="IPR036679">
    <property type="entry name" value="FlgN-like_sf"/>
</dbReference>
<dbReference type="EMBL" id="VTYN01000005">
    <property type="protein sequence ID" value="NOH47798.1"/>
    <property type="molecule type" value="Genomic_DNA"/>
</dbReference>
<sequence length="145" mass="16536">MASPTSQLIQTFVKSIAVDIKLYQELLVLLQEQASIYLTFDSEALNNNIAKQMPILNQLGANATERSLCMRKLHLPTNEQSVQRIFNALPAKLNVKARAQWNTLEGLIKQCQTFNQRNGQSSAAFHELMNQLKHPVQHTYEEHTF</sequence>
<proteinExistence type="inferred from homology"/>
<dbReference type="Proteomes" id="UP000180133">
    <property type="component" value="Unassembled WGS sequence"/>
</dbReference>
<name>A0A2K7SZT5_9VIBR</name>
<dbReference type="Pfam" id="PF05130">
    <property type="entry name" value="FlgN"/>
    <property type="match status" value="1"/>
</dbReference>
<evidence type="ECO:0000256" key="1">
    <source>
        <dbReference type="ARBA" id="ARBA00002397"/>
    </source>
</evidence>
<dbReference type="InterPro" id="IPR007809">
    <property type="entry name" value="FlgN-like"/>
</dbReference>
<dbReference type="AlphaFoldDB" id="A0A2K7SZT5"/>
<comment type="caution">
    <text evidence="4">The sequence shown here is derived from an EMBL/GenBank/DDBJ whole genome shotgun (WGS) entry which is preliminary data.</text>
</comment>
<evidence type="ECO:0000313" key="6">
    <source>
        <dbReference type="Proteomes" id="UP000180133"/>
    </source>
</evidence>
<keyword evidence="4" id="KW-0966">Cell projection</keyword>
<keyword evidence="4" id="KW-0282">Flagellum</keyword>
<evidence type="ECO:0000313" key="7">
    <source>
        <dbReference type="Proteomes" id="UP000572072"/>
    </source>
</evidence>
<reference evidence="5 6" key="1">
    <citation type="submission" date="2016-09" db="EMBL/GenBank/DDBJ databases">
        <title>Isolation, identification and antibiotic sensitivity analysis of bacterial pathogen from juvenile Hippocampus erectus with tail-rotted disease.</title>
        <authorList>
            <person name="Yang Q."/>
        </authorList>
    </citation>
    <scope>NUCLEOTIDE SEQUENCE [LARGE SCALE GENOMIC DNA]</scope>
    <source>
        <strain evidence="5 6">HM-10</strain>
    </source>
</reference>
<dbReference type="Proteomes" id="UP000572072">
    <property type="component" value="Unassembled WGS sequence"/>
</dbReference>
<dbReference type="RefSeq" id="WP_010450813.1">
    <property type="nucleotide sequence ID" value="NZ_CP174457.1"/>
</dbReference>
<gene>
    <name evidence="5" type="ORF">BI375_00760</name>
    <name evidence="4" type="ORF">F0262_06990</name>
</gene>
<evidence type="ECO:0000313" key="5">
    <source>
        <dbReference type="EMBL" id="OHY96075.1"/>
    </source>
</evidence>
<comment type="function">
    <text evidence="1">Required for the efficient initiation of filament assembly.</text>
</comment>
<dbReference type="Gene3D" id="1.20.58.300">
    <property type="entry name" value="FlgN-like"/>
    <property type="match status" value="1"/>
</dbReference>
<dbReference type="GO" id="GO:0044780">
    <property type="term" value="P:bacterial-type flagellum assembly"/>
    <property type="evidence" value="ECO:0007669"/>
    <property type="project" value="InterPro"/>
</dbReference>
<keyword evidence="6" id="KW-1185">Reference proteome</keyword>
<evidence type="ECO:0000313" key="4">
    <source>
        <dbReference type="EMBL" id="NOH47798.1"/>
    </source>
</evidence>
<reference evidence="4 7" key="2">
    <citation type="submission" date="2019-08" db="EMBL/GenBank/DDBJ databases">
        <title>Draft genome sequencing and comparative genomics of hatchery-associated Vibrios.</title>
        <authorList>
            <person name="Kehlet-Delgado H."/>
            <person name="Mueller R.S."/>
        </authorList>
    </citation>
    <scope>NUCLEOTIDE SEQUENCE [LARGE SCALE GENOMIC DNA]</scope>
    <source>
        <strain evidence="4 7">00-78-3</strain>
    </source>
</reference>
<organism evidence="4 7">
    <name type="scientific">Vibrio rotiferianus</name>
    <dbReference type="NCBI Taxonomy" id="190895"/>
    <lineage>
        <taxon>Bacteria</taxon>
        <taxon>Pseudomonadati</taxon>
        <taxon>Pseudomonadota</taxon>
        <taxon>Gammaproteobacteria</taxon>
        <taxon>Vibrionales</taxon>
        <taxon>Vibrionaceae</taxon>
        <taxon>Vibrio</taxon>
    </lineage>
</organism>
<dbReference type="OrthoDB" id="5874663at2"/>
<comment type="similarity">
    <text evidence="2">Belongs to the FlgN family.</text>
</comment>
<evidence type="ECO:0000256" key="2">
    <source>
        <dbReference type="ARBA" id="ARBA00007703"/>
    </source>
</evidence>
<evidence type="ECO:0000256" key="3">
    <source>
        <dbReference type="ARBA" id="ARBA00022795"/>
    </source>
</evidence>